<evidence type="ECO:0000313" key="3">
    <source>
        <dbReference type="Proteomes" id="UP000241074"/>
    </source>
</evidence>
<reference evidence="2 3" key="1">
    <citation type="submission" date="2018-03" db="EMBL/GenBank/DDBJ databases">
        <title>Ahniella affigens gen. nov., sp. nov., a gammaproteobacterium isolated from sandy soil near a stream.</title>
        <authorList>
            <person name="Ko Y."/>
            <person name="Kim J.-H."/>
        </authorList>
    </citation>
    <scope>NUCLEOTIDE SEQUENCE [LARGE SCALE GENOMIC DNA]</scope>
    <source>
        <strain evidence="2 3">D13</strain>
    </source>
</reference>
<dbReference type="OrthoDB" id="5953911at2"/>
<evidence type="ECO:0000313" key="2">
    <source>
        <dbReference type="EMBL" id="AVP96454.1"/>
    </source>
</evidence>
<reference evidence="2 3" key="2">
    <citation type="submission" date="2018-03" db="EMBL/GenBank/DDBJ databases">
        <authorList>
            <person name="Keele B.F."/>
        </authorList>
    </citation>
    <scope>NUCLEOTIDE SEQUENCE [LARGE SCALE GENOMIC DNA]</scope>
    <source>
        <strain evidence="2 3">D13</strain>
    </source>
</reference>
<proteinExistence type="predicted"/>
<accession>A0A2P1PNN2</accession>
<evidence type="ECO:0008006" key="4">
    <source>
        <dbReference type="Google" id="ProtNLM"/>
    </source>
</evidence>
<dbReference type="Proteomes" id="UP000241074">
    <property type="component" value="Chromosome"/>
</dbReference>
<gene>
    <name evidence="2" type="ORF">C7S18_04255</name>
</gene>
<protein>
    <recommendedName>
        <fullName evidence="4">Lipoprotein</fullName>
    </recommendedName>
</protein>
<evidence type="ECO:0000256" key="1">
    <source>
        <dbReference type="SAM" id="MobiDB-lite"/>
    </source>
</evidence>
<keyword evidence="3" id="KW-1185">Reference proteome</keyword>
<dbReference type="KEGG" id="xba:C7S18_04255"/>
<name>A0A2P1PNN2_9GAMM</name>
<dbReference type="RefSeq" id="WP_106890383.1">
    <property type="nucleotide sequence ID" value="NZ_CP027860.1"/>
</dbReference>
<feature type="region of interest" description="Disordered" evidence="1">
    <location>
        <begin position="25"/>
        <end position="45"/>
    </location>
</feature>
<dbReference type="AlphaFoldDB" id="A0A2P1PNN2"/>
<dbReference type="PROSITE" id="PS51257">
    <property type="entry name" value="PROKAR_LIPOPROTEIN"/>
    <property type="match status" value="1"/>
</dbReference>
<sequence length="200" mass="21639">MITISKAFSRQWPLWIGLAGLTACQTPPERDTPPSPTPANLGAVSGNVLDAPASQRYQPATQERYEQPTPDPDNPAPIYPVALLAEALPPVVVRVRVIVGAGGSVQQVEPIAQDAGQAPAFFEATRLAVMQWFYLPLVRIRPSQAFSTLVDDRGTEVLYQGDATALPFHLDYEFVFRQEHGKGQVDSRTDTAASVGSESP</sequence>
<dbReference type="EMBL" id="CP027860">
    <property type="protein sequence ID" value="AVP96454.1"/>
    <property type="molecule type" value="Genomic_DNA"/>
</dbReference>
<organism evidence="2 3">
    <name type="scientific">Ahniella affigens</name>
    <dbReference type="NCBI Taxonomy" id="2021234"/>
    <lineage>
        <taxon>Bacteria</taxon>
        <taxon>Pseudomonadati</taxon>
        <taxon>Pseudomonadota</taxon>
        <taxon>Gammaproteobacteria</taxon>
        <taxon>Lysobacterales</taxon>
        <taxon>Rhodanobacteraceae</taxon>
        <taxon>Ahniella</taxon>
    </lineage>
</organism>